<comment type="subcellular location">
    <subcellularLocation>
        <location evidence="1">Cell membrane</location>
        <topology evidence="1">Multi-pass membrane protein</topology>
    </subcellularLocation>
</comment>
<dbReference type="GO" id="GO:0005524">
    <property type="term" value="F:ATP binding"/>
    <property type="evidence" value="ECO:0007669"/>
    <property type="project" value="UniProtKB-KW"/>
</dbReference>
<dbReference type="GO" id="GO:0016887">
    <property type="term" value="F:ATP hydrolysis activity"/>
    <property type="evidence" value="ECO:0007669"/>
    <property type="project" value="InterPro"/>
</dbReference>
<feature type="transmembrane region" description="Helical" evidence="12">
    <location>
        <begin position="38"/>
        <end position="64"/>
    </location>
</feature>
<dbReference type="GO" id="GO:0006869">
    <property type="term" value="P:lipid transport"/>
    <property type="evidence" value="ECO:0007669"/>
    <property type="project" value="UniProtKB-KW"/>
</dbReference>
<keyword evidence="7" id="KW-0067">ATP-binding</keyword>
<dbReference type="InterPro" id="IPR003593">
    <property type="entry name" value="AAA+_ATPase"/>
</dbReference>
<dbReference type="GO" id="GO:0140359">
    <property type="term" value="F:ABC-type transporter activity"/>
    <property type="evidence" value="ECO:0007669"/>
    <property type="project" value="InterPro"/>
</dbReference>
<dbReference type="SMART" id="SM00382">
    <property type="entry name" value="AAA"/>
    <property type="match status" value="1"/>
</dbReference>
<dbReference type="InterPro" id="IPR036640">
    <property type="entry name" value="ABC1_TM_sf"/>
</dbReference>
<evidence type="ECO:0000256" key="4">
    <source>
        <dbReference type="ARBA" id="ARBA00022519"/>
    </source>
</evidence>
<keyword evidence="9 12" id="KW-1133">Transmembrane helix</keyword>
<protein>
    <submittedName>
        <fullName evidence="15">Thiol reductant ABC exporter subunit CydC</fullName>
    </submittedName>
</protein>
<keyword evidence="10" id="KW-0445">Lipid transport</keyword>
<evidence type="ECO:0000256" key="1">
    <source>
        <dbReference type="ARBA" id="ARBA00004651"/>
    </source>
</evidence>
<comment type="caution">
    <text evidence="15">The sequence shown here is derived from an EMBL/GenBank/DDBJ whole genome shotgun (WGS) entry which is preliminary data.</text>
</comment>
<gene>
    <name evidence="15" type="primary">cydC</name>
    <name evidence="15" type="ORF">C9I57_05405</name>
</gene>
<dbReference type="Gene3D" id="1.20.1560.10">
    <property type="entry name" value="ABC transporter type 1, transmembrane domain"/>
    <property type="match status" value="1"/>
</dbReference>
<evidence type="ECO:0000256" key="9">
    <source>
        <dbReference type="ARBA" id="ARBA00022989"/>
    </source>
</evidence>
<feature type="transmembrane region" description="Helical" evidence="12">
    <location>
        <begin position="300"/>
        <end position="324"/>
    </location>
</feature>
<keyword evidence="5 12" id="KW-0812">Transmembrane</keyword>
<evidence type="ECO:0000313" key="16">
    <source>
        <dbReference type="Proteomes" id="UP000240638"/>
    </source>
</evidence>
<dbReference type="GO" id="GO:0045454">
    <property type="term" value="P:cell redox homeostasis"/>
    <property type="evidence" value="ECO:0007669"/>
    <property type="project" value="InterPro"/>
</dbReference>
<dbReference type="PROSITE" id="PS50893">
    <property type="entry name" value="ABC_TRANSPORTER_2"/>
    <property type="match status" value="1"/>
</dbReference>
<dbReference type="SUPFAM" id="SSF90123">
    <property type="entry name" value="ABC transporter transmembrane region"/>
    <property type="match status" value="1"/>
</dbReference>
<organism evidence="15 16">
    <name type="scientific">Trinickia symbiotica</name>
    <dbReference type="NCBI Taxonomy" id="863227"/>
    <lineage>
        <taxon>Bacteria</taxon>
        <taxon>Pseudomonadati</taxon>
        <taxon>Pseudomonadota</taxon>
        <taxon>Betaproteobacteria</taxon>
        <taxon>Burkholderiales</taxon>
        <taxon>Burkholderiaceae</taxon>
        <taxon>Trinickia</taxon>
    </lineage>
</organism>
<evidence type="ECO:0000313" key="15">
    <source>
        <dbReference type="EMBL" id="PTB22191.1"/>
    </source>
</evidence>
<dbReference type="PROSITE" id="PS00211">
    <property type="entry name" value="ABC_TRANSPORTER_1"/>
    <property type="match status" value="1"/>
</dbReference>
<dbReference type="NCBIfam" id="TIGR02868">
    <property type="entry name" value="CydC"/>
    <property type="match status" value="1"/>
</dbReference>
<evidence type="ECO:0000256" key="3">
    <source>
        <dbReference type="ARBA" id="ARBA00022475"/>
    </source>
</evidence>
<proteinExistence type="predicted"/>
<keyword evidence="2" id="KW-0813">Transport</keyword>
<evidence type="ECO:0000256" key="11">
    <source>
        <dbReference type="ARBA" id="ARBA00023136"/>
    </source>
</evidence>
<dbReference type="FunFam" id="3.40.50.300:FF:000221">
    <property type="entry name" value="Multidrug ABC transporter ATP-binding protein"/>
    <property type="match status" value="1"/>
</dbReference>
<reference evidence="15 16" key="1">
    <citation type="submission" date="2018-03" db="EMBL/GenBank/DDBJ databases">
        <title>Whole genome analyses suggest that Burkholderia sensu lato contains two further novel genera in the rhizoxinica-symbiotica group Mycetohabitans gen. nov., and Trinickia gen. nov.: implications for the evolution of diazotrophy and nodulation in the Burkholderiaceae.</title>
        <authorList>
            <person name="Estrada De Los Santos P."/>
            <person name="Palmer M."/>
            <person name="Chavez-Ramirez B."/>
            <person name="Steenkamp E.T."/>
            <person name="Hirsch A.M."/>
            <person name="Manyaka P."/>
            <person name="Maluk M."/>
            <person name="Lafos M."/>
            <person name="Crook M."/>
            <person name="Gross E."/>
            <person name="Simon M.F."/>
            <person name="Bueno Dos Reis Junior F."/>
            <person name="Poole P.S."/>
            <person name="Venter S.N."/>
            <person name="James E.K."/>
        </authorList>
    </citation>
    <scope>NUCLEOTIDE SEQUENCE [LARGE SCALE GENOMIC DNA]</scope>
    <source>
        <strain evidence="15 16">JPY-366</strain>
    </source>
</reference>
<evidence type="ECO:0000259" key="13">
    <source>
        <dbReference type="PROSITE" id="PS50893"/>
    </source>
</evidence>
<feature type="domain" description="ABC transporter" evidence="13">
    <location>
        <begin position="359"/>
        <end position="595"/>
    </location>
</feature>
<dbReference type="PANTHER" id="PTHR24221:SF654">
    <property type="entry name" value="ATP-BINDING CASSETTE SUB-FAMILY B MEMBER 6"/>
    <property type="match status" value="1"/>
</dbReference>
<dbReference type="SUPFAM" id="SSF52540">
    <property type="entry name" value="P-loop containing nucleoside triphosphate hydrolases"/>
    <property type="match status" value="1"/>
</dbReference>
<dbReference type="Gene3D" id="3.40.50.300">
    <property type="entry name" value="P-loop containing nucleotide triphosphate hydrolases"/>
    <property type="match status" value="1"/>
</dbReference>
<feature type="transmembrane region" description="Helical" evidence="12">
    <location>
        <begin position="182"/>
        <end position="203"/>
    </location>
</feature>
<dbReference type="InterPro" id="IPR014223">
    <property type="entry name" value="ABC_CydC/D"/>
</dbReference>
<keyword evidence="11 12" id="KW-0472">Membrane</keyword>
<keyword evidence="8" id="KW-1278">Translocase</keyword>
<accession>A0A2T3Y0C5</accession>
<evidence type="ECO:0000256" key="8">
    <source>
        <dbReference type="ARBA" id="ARBA00022967"/>
    </source>
</evidence>
<dbReference type="InterPro" id="IPR011527">
    <property type="entry name" value="ABC1_TM_dom"/>
</dbReference>
<dbReference type="InterPro" id="IPR039421">
    <property type="entry name" value="Type_1_exporter"/>
</dbReference>
<evidence type="ECO:0000256" key="10">
    <source>
        <dbReference type="ARBA" id="ARBA00023055"/>
    </source>
</evidence>
<feature type="transmembrane region" description="Helical" evidence="12">
    <location>
        <begin position="153"/>
        <end position="176"/>
    </location>
</feature>
<keyword evidence="6" id="KW-0547">Nucleotide-binding</keyword>
<evidence type="ECO:0000256" key="7">
    <source>
        <dbReference type="ARBA" id="ARBA00022840"/>
    </source>
</evidence>
<dbReference type="PROSITE" id="PS50929">
    <property type="entry name" value="ABC_TM1F"/>
    <property type="match status" value="1"/>
</dbReference>
<evidence type="ECO:0000256" key="6">
    <source>
        <dbReference type="ARBA" id="ARBA00022741"/>
    </source>
</evidence>
<dbReference type="Proteomes" id="UP000240638">
    <property type="component" value="Unassembled WGS sequence"/>
</dbReference>
<evidence type="ECO:0000256" key="2">
    <source>
        <dbReference type="ARBA" id="ARBA00022448"/>
    </source>
</evidence>
<name>A0A2T3Y0C5_9BURK</name>
<feature type="transmembrane region" description="Helical" evidence="12">
    <location>
        <begin position="270"/>
        <end position="288"/>
    </location>
</feature>
<sequence>MDDKDLPRDAAASPEITGNDARTDLARLFMLFRPYWRWMALGAGLSLVTLLANVALMAIAGWFIASMALAGLTQAAFDYFTPAAAIRACAIVRTAGRYVERLVTHEATLRLLAELRVWFFVRIEPLAPARLSDLRGADLLGRIQADIDSLNHVYLRVFVPVFVAALGSLVIVAAAAVVNASAAAVLLVFLILAGVALPALLFARASGPSRAVVALRARMRETIVDSLQGLGELRVYGARPLYAERVDRLSEHLATVQGDVSRLNGFSQGVLAASASLAMWVTLLLTIPRVSDGTMPGADLVMLALWMLASFEAVLPLPLAMQVLGESLAAARRIFTLVDAKPAVADPAHAAALPSGSDLSFRHVRMRYGDDAPWALDDISFDLPARGRIAVVGESGAGKSSVANVLLRFHDYQSGSIRLGGAELRECVGGDIRARIAVVAQDTYLFNATIRDNLLIARPDADQAMLEAACRSAQLHDFIAALPEGYETEVGEAGARLSGGQARRLAIARALLTDAAILVLDEPTEGLDTVTERALLAAVMKLMEGRSVLLITHRLSALTELVDEVLVMEGGRIVERGTPGVLLAGERCAARRRAIASSAVIGLSRR</sequence>
<dbReference type="GO" id="GO:0034775">
    <property type="term" value="P:glutathione transmembrane transport"/>
    <property type="evidence" value="ECO:0007669"/>
    <property type="project" value="InterPro"/>
</dbReference>
<dbReference type="InterPro" id="IPR003439">
    <property type="entry name" value="ABC_transporter-like_ATP-bd"/>
</dbReference>
<keyword evidence="3" id="KW-1003">Cell membrane</keyword>
<dbReference type="InterPro" id="IPR017871">
    <property type="entry name" value="ABC_transporter-like_CS"/>
</dbReference>
<dbReference type="InterPro" id="IPR027417">
    <property type="entry name" value="P-loop_NTPase"/>
</dbReference>
<dbReference type="GO" id="GO:0005886">
    <property type="term" value="C:plasma membrane"/>
    <property type="evidence" value="ECO:0007669"/>
    <property type="project" value="UniProtKB-SubCell"/>
</dbReference>
<dbReference type="CDD" id="cd18585">
    <property type="entry name" value="ABC_6TM_CydC"/>
    <property type="match status" value="1"/>
</dbReference>
<dbReference type="AlphaFoldDB" id="A0A2T3Y0C5"/>
<dbReference type="PANTHER" id="PTHR24221">
    <property type="entry name" value="ATP-BINDING CASSETTE SUB-FAMILY B"/>
    <property type="match status" value="1"/>
</dbReference>
<dbReference type="Pfam" id="PF00005">
    <property type="entry name" value="ABC_tran"/>
    <property type="match status" value="1"/>
</dbReference>
<keyword evidence="4" id="KW-0997">Cell inner membrane</keyword>
<evidence type="ECO:0000259" key="14">
    <source>
        <dbReference type="PROSITE" id="PS50929"/>
    </source>
</evidence>
<feature type="domain" description="ABC transmembrane type-1" evidence="14">
    <location>
        <begin position="40"/>
        <end position="326"/>
    </location>
</feature>
<evidence type="ECO:0000256" key="12">
    <source>
        <dbReference type="SAM" id="Phobius"/>
    </source>
</evidence>
<dbReference type="EMBL" id="PYUC01000002">
    <property type="protein sequence ID" value="PTB22191.1"/>
    <property type="molecule type" value="Genomic_DNA"/>
</dbReference>
<evidence type="ECO:0000256" key="5">
    <source>
        <dbReference type="ARBA" id="ARBA00022692"/>
    </source>
</evidence>